<dbReference type="Pfam" id="PF14111">
    <property type="entry name" value="DUF4283"/>
    <property type="match status" value="1"/>
</dbReference>
<evidence type="ECO:0000256" key="1">
    <source>
        <dbReference type="SAM" id="MobiDB-lite"/>
    </source>
</evidence>
<accession>A0AAU9RPM5</accession>
<feature type="domain" description="DUF4283" evidence="3">
    <location>
        <begin position="263"/>
        <end position="343"/>
    </location>
</feature>
<feature type="compositionally biased region" description="Pro residues" evidence="1">
    <location>
        <begin position="30"/>
        <end position="39"/>
    </location>
</feature>
<name>A0AAU9RPM5_THLAR</name>
<evidence type="ECO:0000259" key="3">
    <source>
        <dbReference type="Pfam" id="PF14111"/>
    </source>
</evidence>
<feature type="region of interest" description="Disordered" evidence="1">
    <location>
        <begin position="165"/>
        <end position="203"/>
    </location>
</feature>
<organism evidence="4 5">
    <name type="scientific">Thlaspi arvense</name>
    <name type="common">Field penny-cress</name>
    <dbReference type="NCBI Taxonomy" id="13288"/>
    <lineage>
        <taxon>Eukaryota</taxon>
        <taxon>Viridiplantae</taxon>
        <taxon>Streptophyta</taxon>
        <taxon>Embryophyta</taxon>
        <taxon>Tracheophyta</taxon>
        <taxon>Spermatophyta</taxon>
        <taxon>Magnoliopsida</taxon>
        <taxon>eudicotyledons</taxon>
        <taxon>Gunneridae</taxon>
        <taxon>Pentapetalae</taxon>
        <taxon>rosids</taxon>
        <taxon>malvids</taxon>
        <taxon>Brassicales</taxon>
        <taxon>Brassicaceae</taxon>
        <taxon>Thlaspideae</taxon>
        <taxon>Thlaspi</taxon>
    </lineage>
</organism>
<dbReference type="InterPro" id="IPR005135">
    <property type="entry name" value="Endo/exonuclease/phosphatase"/>
</dbReference>
<protein>
    <recommendedName>
        <fullName evidence="6">DUF4283 domain-containing protein</fullName>
    </recommendedName>
</protein>
<dbReference type="AlphaFoldDB" id="A0AAU9RPM5"/>
<dbReference type="Proteomes" id="UP000836841">
    <property type="component" value="Chromosome 2"/>
</dbReference>
<feature type="region of interest" description="Disordered" evidence="1">
    <location>
        <begin position="11"/>
        <end position="66"/>
    </location>
</feature>
<feature type="domain" description="Endonuclease/exonuclease/phosphatase" evidence="2">
    <location>
        <begin position="529"/>
        <end position="649"/>
    </location>
</feature>
<feature type="region of interest" description="Disordered" evidence="1">
    <location>
        <begin position="460"/>
        <end position="493"/>
    </location>
</feature>
<dbReference type="Pfam" id="PF03372">
    <property type="entry name" value="Exo_endo_phos"/>
    <property type="match status" value="1"/>
</dbReference>
<dbReference type="PANTHER" id="PTHR31286:SF90">
    <property type="entry name" value="DUF4283 DOMAIN-CONTAINING PROTEIN"/>
    <property type="match status" value="1"/>
</dbReference>
<keyword evidence="5" id="KW-1185">Reference proteome</keyword>
<dbReference type="GO" id="GO:0003824">
    <property type="term" value="F:catalytic activity"/>
    <property type="evidence" value="ECO:0007669"/>
    <property type="project" value="InterPro"/>
</dbReference>
<dbReference type="InterPro" id="IPR025558">
    <property type="entry name" value="DUF4283"/>
</dbReference>
<dbReference type="SUPFAM" id="SSF56219">
    <property type="entry name" value="DNase I-like"/>
    <property type="match status" value="1"/>
</dbReference>
<evidence type="ECO:0000313" key="5">
    <source>
        <dbReference type="Proteomes" id="UP000836841"/>
    </source>
</evidence>
<evidence type="ECO:0000313" key="4">
    <source>
        <dbReference type="EMBL" id="CAH2047939.1"/>
    </source>
</evidence>
<reference evidence="4 5" key="1">
    <citation type="submission" date="2022-03" db="EMBL/GenBank/DDBJ databases">
        <authorList>
            <person name="Nunn A."/>
            <person name="Chopra R."/>
            <person name="Nunn A."/>
            <person name="Contreras Garrido A."/>
        </authorList>
    </citation>
    <scope>NUCLEOTIDE SEQUENCE [LARGE SCALE GENOMIC DNA]</scope>
</reference>
<feature type="compositionally biased region" description="Low complexity" evidence="1">
    <location>
        <begin position="48"/>
        <end position="65"/>
    </location>
</feature>
<evidence type="ECO:0008006" key="6">
    <source>
        <dbReference type="Google" id="ProtNLM"/>
    </source>
</evidence>
<proteinExistence type="predicted"/>
<gene>
    <name evidence="4" type="ORF">TAV2_LOCUS7332</name>
</gene>
<evidence type="ECO:0000259" key="2">
    <source>
        <dbReference type="Pfam" id="PF03372"/>
    </source>
</evidence>
<feature type="compositionally biased region" description="Low complexity" evidence="1">
    <location>
        <begin position="165"/>
        <end position="197"/>
    </location>
</feature>
<dbReference type="InterPro" id="IPR036691">
    <property type="entry name" value="Endo/exonu/phosph_ase_sf"/>
</dbReference>
<dbReference type="Gene3D" id="3.60.10.10">
    <property type="entry name" value="Endonuclease/exonuclease/phosphatase"/>
    <property type="match status" value="1"/>
</dbReference>
<dbReference type="EMBL" id="OU466858">
    <property type="protein sequence ID" value="CAH2047939.1"/>
    <property type="molecule type" value="Genomic_DNA"/>
</dbReference>
<dbReference type="InterPro" id="IPR040256">
    <property type="entry name" value="At4g02000-like"/>
</dbReference>
<sequence length="709" mass="77431">MANPWLAAARVSGVTPTSVSTAGSSSPSLLLPPDPPDPSHPLNISNFPLLSSPSSPSSPSQDSSLTAYVEPENVVLALPAHHVCRPVVVKTNPNLFSNLLKEAVAVNPRSRLSTVSNSSRIAFVADSPSKGLISLPSTQVPLVAGESGDTPPAFAIETTLDRTIGTKPTLTTPATRTPSQNVPSKPVSPPSQSVPGSTIPVRNSMPLSPTHFNPPPVNDATKTWAQKLKSDVDRTLTRLAPLAYSPEGIPRVAIPDSVFQEGANLHKDFIICRFKGRPPTFKHVQNVLSHMWGRGQRLEIHMNPINRSMLVRIPNAFIRNKVLEKKLWYIGECMFLVSQWDSTGGASEDLDAIPIWAHLKGMPFDLMYDKGISLVAGLVGEPKETDEFTKNLVSLIVAHVKVEVNLNKPLPSSVEVLRQDGSILIVNVEYPWVPPTCSNCKELGHVIRYCHYLPPPSVPARSEVPRKETGKAPASPGPSTSNIVPPQAENPPVASNVLSPETETISKQHMTCHVTIPGHQSFYYTAVYASNLSVEIADLWCDLIEVQHNLSLDACPWIVCGDFNQIIHPMEHSAIEVNHLTTDMMEMRDCLMQLELYDLRYQGPTFTWTNKQPANPVAKKLDRLLVNNHWLSSYLDSVASFLPPDFSDHAPCLLNLASPLPLAGTKPFKFINFLAKHPSFLPLIEAAWSLAGNTYHHESSLSVLCASAH</sequence>
<feature type="compositionally biased region" description="Low complexity" evidence="1">
    <location>
        <begin position="11"/>
        <end position="29"/>
    </location>
</feature>
<dbReference type="PANTHER" id="PTHR31286">
    <property type="entry name" value="GLYCINE-RICH CELL WALL STRUCTURAL PROTEIN 1.8-LIKE"/>
    <property type="match status" value="1"/>
</dbReference>